<dbReference type="SUPFAM" id="SSF57501">
    <property type="entry name" value="Cystine-knot cytokines"/>
    <property type="match status" value="1"/>
</dbReference>
<dbReference type="GO" id="GO:0035239">
    <property type="term" value="P:tube morphogenesis"/>
    <property type="evidence" value="ECO:0007669"/>
    <property type="project" value="UniProtKB-ARBA"/>
</dbReference>
<dbReference type="PROSITE" id="PS00250">
    <property type="entry name" value="TGF_BETA_1"/>
    <property type="match status" value="1"/>
</dbReference>
<proteinExistence type="inferred from homology"/>
<feature type="compositionally biased region" description="Basic residues" evidence="9">
    <location>
        <begin position="356"/>
        <end position="365"/>
    </location>
</feature>
<dbReference type="CDD" id="cd19400">
    <property type="entry name" value="TGF_beta_BMP9"/>
    <property type="match status" value="1"/>
</dbReference>
<dbReference type="Pfam" id="PF00688">
    <property type="entry name" value="TGFb_propeptide"/>
    <property type="match status" value="1"/>
</dbReference>
<dbReference type="InterPro" id="IPR017948">
    <property type="entry name" value="TGFb_CS"/>
</dbReference>
<dbReference type="GO" id="GO:0005615">
    <property type="term" value="C:extracellular space"/>
    <property type="evidence" value="ECO:0007669"/>
    <property type="project" value="TreeGrafter"/>
</dbReference>
<dbReference type="InterPro" id="IPR001111">
    <property type="entry name" value="TGF-b_propeptide"/>
</dbReference>
<dbReference type="PANTHER" id="PTHR11848:SF157">
    <property type="entry name" value="GROWTH_DIFFERENTIATION FACTOR 2"/>
    <property type="match status" value="1"/>
</dbReference>
<evidence type="ECO:0000259" key="11">
    <source>
        <dbReference type="PROSITE" id="PS51362"/>
    </source>
</evidence>
<dbReference type="InterPro" id="IPR001839">
    <property type="entry name" value="TGF-b_C"/>
</dbReference>
<reference evidence="12" key="1">
    <citation type="journal article" date="2012" name="BMC Evol. Biol.">
        <title>Smelt was the likely beneficiary of an antifreeze gene laterally transferred between fishes.</title>
        <authorList>
            <person name="Graham L.A."/>
            <person name="Li J."/>
            <person name="Davidson W.S."/>
            <person name="Davies P.L."/>
        </authorList>
    </citation>
    <scope>NUCLEOTIDE SEQUENCE</scope>
</reference>
<dbReference type="PROSITE" id="PS51257">
    <property type="entry name" value="PROKAR_LIPOPROTEIN"/>
    <property type="match status" value="1"/>
</dbReference>
<keyword evidence="7" id="KW-0325">Glycoprotein</keyword>
<evidence type="ECO:0000256" key="1">
    <source>
        <dbReference type="ARBA" id="ARBA00004613"/>
    </source>
</evidence>
<feature type="signal peptide" evidence="10">
    <location>
        <begin position="1"/>
        <end position="24"/>
    </location>
</feature>
<organism evidence="12">
    <name type="scientific">Osmerus mordax</name>
    <name type="common">Rainbow smelt</name>
    <name type="synonym">Atherina mordax</name>
    <dbReference type="NCBI Taxonomy" id="8014"/>
    <lineage>
        <taxon>Eukaryota</taxon>
        <taxon>Metazoa</taxon>
        <taxon>Chordata</taxon>
        <taxon>Craniata</taxon>
        <taxon>Vertebrata</taxon>
        <taxon>Euteleostomi</taxon>
        <taxon>Actinopterygii</taxon>
        <taxon>Neopterygii</taxon>
        <taxon>Teleostei</taxon>
        <taxon>Stomiati</taxon>
        <taxon>Osmeriformes</taxon>
        <taxon>Osmeridae</taxon>
        <taxon>Osmerus</taxon>
    </lineage>
</organism>
<sequence>MQCSRTFLFQMCLSLLVSTGSCRCKPLNKVILTEDPEGFFHFSDQDLIEEDEVEANAQSKLESFLVTMKEEFLRKLNLSEVPQEHSRIYPPQFMMELYNKYASDTSAMPRSDVIRSFNLQDLCHSERNGSRSKHRLLFNVTVPDHEEVTMAELRLFTLPEERSSTGVRGTIRVYELDHTGSKPTPLLLDGREVMGSHPSWEAFDVTHAIQCWSSRGRGRGVSAFEVVVDQWEGGRTLDDVGSDRGDGAAGEGLDVSVAVGVNTSAALLVFSDDLSSRRREAREELREMILREEETVLSSGSSPQNEDDENINDNDDDNINNNNNNSIDDDGNNPTAADGEDVHGSAGVLRRVDLHPRRRRRRRRRQAESSYCRRTSMRVNFKDIGWDKWIVAPPEYDAFECRGVCFFPLTKDMTPSKHALIQTLVNLRNPKKANMACCVPTKLDPITVMYQEKGIITVRHLYEEMKVAACGCR</sequence>
<feature type="chain" id="PRO_5003827570" evidence="10">
    <location>
        <begin position="25"/>
        <end position="473"/>
    </location>
</feature>
<keyword evidence="4 10" id="KW-0732">Signal</keyword>
<comment type="similarity">
    <text evidence="2 8">Belongs to the TGF-beta family.</text>
</comment>
<evidence type="ECO:0000256" key="2">
    <source>
        <dbReference type="ARBA" id="ARBA00006656"/>
    </source>
</evidence>
<name>J9PVL2_OSMMO</name>
<keyword evidence="5 8" id="KW-0339">Growth factor</keyword>
<evidence type="ECO:0000256" key="3">
    <source>
        <dbReference type="ARBA" id="ARBA00022525"/>
    </source>
</evidence>
<dbReference type="InterPro" id="IPR029034">
    <property type="entry name" value="Cystine-knot_cytokine"/>
</dbReference>
<accession>J9PVL2</accession>
<comment type="subcellular location">
    <subcellularLocation>
        <location evidence="1">Secreted</location>
    </subcellularLocation>
</comment>
<dbReference type="EMBL" id="JQ514278">
    <property type="protein sequence ID" value="AEZ68577.1"/>
    <property type="molecule type" value="Genomic_DNA"/>
</dbReference>
<evidence type="ECO:0000256" key="10">
    <source>
        <dbReference type="SAM" id="SignalP"/>
    </source>
</evidence>
<evidence type="ECO:0000256" key="5">
    <source>
        <dbReference type="ARBA" id="ARBA00023030"/>
    </source>
</evidence>
<dbReference type="GO" id="GO:0030509">
    <property type="term" value="P:BMP signaling pathway"/>
    <property type="evidence" value="ECO:0007669"/>
    <property type="project" value="TreeGrafter"/>
</dbReference>
<evidence type="ECO:0000256" key="4">
    <source>
        <dbReference type="ARBA" id="ARBA00022729"/>
    </source>
</evidence>
<dbReference type="InterPro" id="IPR015615">
    <property type="entry name" value="TGF-beta-rel"/>
</dbReference>
<dbReference type="SMART" id="SM00204">
    <property type="entry name" value="TGFB"/>
    <property type="match status" value="1"/>
</dbReference>
<feature type="region of interest" description="Disordered" evidence="9">
    <location>
        <begin position="292"/>
        <end position="369"/>
    </location>
</feature>
<dbReference type="Gene3D" id="2.10.90.10">
    <property type="entry name" value="Cystine-knot cytokines"/>
    <property type="match status" value="1"/>
</dbReference>
<keyword evidence="3" id="KW-0964">Secreted</keyword>
<dbReference type="GO" id="GO:0005125">
    <property type="term" value="F:cytokine activity"/>
    <property type="evidence" value="ECO:0007669"/>
    <property type="project" value="TreeGrafter"/>
</dbReference>
<dbReference type="AlphaFoldDB" id="J9PVL2"/>
<dbReference type="PANTHER" id="PTHR11848">
    <property type="entry name" value="TGF-BETA FAMILY"/>
    <property type="match status" value="1"/>
</dbReference>
<dbReference type="PRINTS" id="PR00669">
    <property type="entry name" value="INHIBINA"/>
</dbReference>
<feature type="compositionally biased region" description="Acidic residues" evidence="9">
    <location>
        <begin position="305"/>
        <end position="318"/>
    </location>
</feature>
<evidence type="ECO:0000256" key="8">
    <source>
        <dbReference type="RuleBase" id="RU000354"/>
    </source>
</evidence>
<dbReference type="FunFam" id="2.10.90.10:FF:000001">
    <property type="entry name" value="Bone morphogenetic protein 4"/>
    <property type="match status" value="1"/>
</dbReference>
<keyword evidence="6" id="KW-1015">Disulfide bond</keyword>
<feature type="domain" description="TGF-beta family profile" evidence="11">
    <location>
        <begin position="357"/>
        <end position="473"/>
    </location>
</feature>
<dbReference type="Gene3D" id="2.60.120.970">
    <property type="match status" value="1"/>
</dbReference>
<dbReference type="Pfam" id="PF00019">
    <property type="entry name" value="TGF_beta"/>
    <property type="match status" value="1"/>
</dbReference>
<dbReference type="GO" id="GO:0008083">
    <property type="term" value="F:growth factor activity"/>
    <property type="evidence" value="ECO:0007669"/>
    <property type="project" value="UniProtKB-KW"/>
</dbReference>
<evidence type="ECO:0000313" key="12">
    <source>
        <dbReference type="EMBL" id="AEZ68577.1"/>
    </source>
</evidence>
<evidence type="ECO:0000256" key="6">
    <source>
        <dbReference type="ARBA" id="ARBA00023157"/>
    </source>
</evidence>
<evidence type="ECO:0000256" key="9">
    <source>
        <dbReference type="SAM" id="MobiDB-lite"/>
    </source>
</evidence>
<protein>
    <submittedName>
        <fullName evidence="12">GDF2-like protein</fullName>
    </submittedName>
</protein>
<evidence type="ECO:0000256" key="7">
    <source>
        <dbReference type="ARBA" id="ARBA00023180"/>
    </source>
</evidence>
<dbReference type="PROSITE" id="PS51362">
    <property type="entry name" value="TGF_BETA_2"/>
    <property type="match status" value="1"/>
</dbReference>